<protein>
    <recommendedName>
        <fullName evidence="1">Reverse transcriptase domain-containing protein</fullName>
    </recommendedName>
</protein>
<dbReference type="AlphaFoldDB" id="A0AAN7NEM6"/>
<dbReference type="Proteomes" id="UP001333110">
    <property type="component" value="Unassembled WGS sequence"/>
</dbReference>
<organism evidence="2 3">
    <name type="scientific">Mycteria americana</name>
    <name type="common">Wood stork</name>
    <dbReference type="NCBI Taxonomy" id="33587"/>
    <lineage>
        <taxon>Eukaryota</taxon>
        <taxon>Metazoa</taxon>
        <taxon>Chordata</taxon>
        <taxon>Craniata</taxon>
        <taxon>Vertebrata</taxon>
        <taxon>Euteleostomi</taxon>
        <taxon>Archelosauria</taxon>
        <taxon>Archosauria</taxon>
        <taxon>Dinosauria</taxon>
        <taxon>Saurischia</taxon>
        <taxon>Theropoda</taxon>
        <taxon>Coelurosauria</taxon>
        <taxon>Aves</taxon>
        <taxon>Neognathae</taxon>
        <taxon>Neoaves</taxon>
        <taxon>Aequornithes</taxon>
        <taxon>Ciconiiformes</taxon>
        <taxon>Ciconiidae</taxon>
        <taxon>Mycteria</taxon>
    </lineage>
</organism>
<proteinExistence type="predicted"/>
<evidence type="ECO:0000313" key="3">
    <source>
        <dbReference type="Proteomes" id="UP001333110"/>
    </source>
</evidence>
<gene>
    <name evidence="2" type="ORF">QYF61_002122</name>
</gene>
<dbReference type="EMBL" id="JAUNZN010000003">
    <property type="protein sequence ID" value="KAK4823436.1"/>
    <property type="molecule type" value="Genomic_DNA"/>
</dbReference>
<dbReference type="PANTHER" id="PTHR33332">
    <property type="entry name" value="REVERSE TRANSCRIPTASE DOMAIN-CONTAINING PROTEIN"/>
    <property type="match status" value="1"/>
</dbReference>
<keyword evidence="3" id="KW-1185">Reference proteome</keyword>
<feature type="domain" description="Reverse transcriptase" evidence="1">
    <location>
        <begin position="7"/>
        <end position="123"/>
    </location>
</feature>
<dbReference type="InterPro" id="IPR000477">
    <property type="entry name" value="RT_dom"/>
</dbReference>
<name>A0AAN7NEM6_MYCAM</name>
<evidence type="ECO:0000259" key="1">
    <source>
        <dbReference type="Pfam" id="PF00078"/>
    </source>
</evidence>
<accession>A0AAN7NEM6</accession>
<reference evidence="2 3" key="1">
    <citation type="journal article" date="2023" name="J. Hered.">
        <title>Chromosome-level genome of the wood stork (Mycteria americana) provides insight into avian chromosome evolution.</title>
        <authorList>
            <person name="Flamio R. Jr."/>
            <person name="Ramstad K.M."/>
        </authorList>
    </citation>
    <scope>NUCLEOTIDE SEQUENCE [LARGE SCALE GENOMIC DNA]</scope>
    <source>
        <strain evidence="2">JAX WOST 10</strain>
    </source>
</reference>
<evidence type="ECO:0000313" key="2">
    <source>
        <dbReference type="EMBL" id="KAK4823436.1"/>
    </source>
</evidence>
<comment type="caution">
    <text evidence="2">The sequence shown here is derived from an EMBL/GenBank/DDBJ whole genome shotgun (WGS) entry which is preliminary data.</text>
</comment>
<dbReference type="Pfam" id="PF00078">
    <property type="entry name" value="RVT_1"/>
    <property type="match status" value="1"/>
</dbReference>
<sequence length="128" mass="14257">MISYDIHVAKLEGYGFDGWTIQWIRNWLDDHVQRAAVNSLMSKWTSGTSGVPQGPILGPVPFNIFINGIDSGIECTLSKFANDTKLSGAVGLLEGRHAIHRGLDRLGKWIHVNLMKFNKAKCWCFALS</sequence>